<dbReference type="Proteomes" id="UP000242222">
    <property type="component" value="Unassembled WGS sequence"/>
</dbReference>
<dbReference type="RefSeq" id="WP_092877040.1">
    <property type="nucleotide sequence ID" value="NZ_FOVC01000004.1"/>
</dbReference>
<dbReference type="PANTHER" id="PTHR10799">
    <property type="entry name" value="SNF2/RAD54 HELICASE FAMILY"/>
    <property type="match status" value="1"/>
</dbReference>
<reference evidence="8" key="1">
    <citation type="submission" date="2016-10" db="EMBL/GenBank/DDBJ databases">
        <authorList>
            <person name="Varghese N."/>
            <person name="Submissions S."/>
        </authorList>
    </citation>
    <scope>NUCLEOTIDE SEQUENCE [LARGE SCALE GENOMIC DNA]</scope>
    <source>
        <strain evidence="8">N6PO6</strain>
    </source>
</reference>
<dbReference type="SMART" id="SM00487">
    <property type="entry name" value="DEXDc"/>
    <property type="match status" value="1"/>
</dbReference>
<dbReference type="Pfam" id="PF00176">
    <property type="entry name" value="SNF2-rel_dom"/>
    <property type="match status" value="1"/>
</dbReference>
<dbReference type="GO" id="GO:0008270">
    <property type="term" value="F:zinc ion binding"/>
    <property type="evidence" value="ECO:0007669"/>
    <property type="project" value="UniProtKB-KW"/>
</dbReference>
<keyword evidence="3" id="KW-0862">Zinc</keyword>
<protein>
    <submittedName>
        <fullName evidence="7">Helicase conserved C-terminal domain-containing protein</fullName>
    </submittedName>
</protein>
<dbReference type="SUPFAM" id="SSF52540">
    <property type="entry name" value="P-loop containing nucleoside triphosphate hydrolases"/>
    <property type="match status" value="2"/>
</dbReference>
<dbReference type="InterPro" id="IPR007527">
    <property type="entry name" value="Znf_SWIM"/>
</dbReference>
<keyword evidence="3" id="KW-0479">Metal-binding</keyword>
<dbReference type="CDD" id="cd18012">
    <property type="entry name" value="DEXQc_arch_SWI2_SNF2"/>
    <property type="match status" value="1"/>
</dbReference>
<organism evidence="7 8">
    <name type="scientific">Izhakiella capsodis</name>
    <dbReference type="NCBI Taxonomy" id="1367852"/>
    <lineage>
        <taxon>Bacteria</taxon>
        <taxon>Pseudomonadati</taxon>
        <taxon>Pseudomonadota</taxon>
        <taxon>Gammaproteobacteria</taxon>
        <taxon>Enterobacterales</taxon>
        <taxon>Erwiniaceae</taxon>
        <taxon>Izhakiella</taxon>
    </lineage>
</organism>
<dbReference type="STRING" id="1367852.SAMN05216516_104151"/>
<keyword evidence="2 7" id="KW-0547">Nucleotide-binding</keyword>
<dbReference type="InterPro" id="IPR001650">
    <property type="entry name" value="Helicase_C-like"/>
</dbReference>
<proteinExistence type="predicted"/>
<keyword evidence="2 7" id="KW-0067">ATP-binding</keyword>
<dbReference type="AlphaFoldDB" id="A0A1I4XHC7"/>
<keyword evidence="2 7" id="KW-0347">Helicase</keyword>
<dbReference type="CDD" id="cd18793">
    <property type="entry name" value="SF2_C_SNF"/>
    <property type="match status" value="1"/>
</dbReference>
<feature type="domain" description="SWIM-type" evidence="4">
    <location>
        <begin position="54"/>
        <end position="90"/>
    </location>
</feature>
<dbReference type="PROSITE" id="PS51194">
    <property type="entry name" value="HELICASE_CTER"/>
    <property type="match status" value="1"/>
</dbReference>
<dbReference type="InterPro" id="IPR027417">
    <property type="entry name" value="P-loop_NTPase"/>
</dbReference>
<evidence type="ECO:0000313" key="8">
    <source>
        <dbReference type="Proteomes" id="UP000242222"/>
    </source>
</evidence>
<dbReference type="PROSITE" id="PS51192">
    <property type="entry name" value="HELICASE_ATP_BIND_1"/>
    <property type="match status" value="1"/>
</dbReference>
<dbReference type="InterPro" id="IPR049730">
    <property type="entry name" value="SNF2/RAD54-like_C"/>
</dbReference>
<evidence type="ECO:0000256" key="3">
    <source>
        <dbReference type="PROSITE-ProRule" id="PRU00325"/>
    </source>
</evidence>
<dbReference type="Gene3D" id="3.40.50.10810">
    <property type="entry name" value="Tandem AAA-ATPase domain"/>
    <property type="match status" value="1"/>
</dbReference>
<evidence type="ECO:0000256" key="2">
    <source>
        <dbReference type="ARBA" id="ARBA00022806"/>
    </source>
</evidence>
<evidence type="ECO:0000256" key="1">
    <source>
        <dbReference type="ARBA" id="ARBA00022801"/>
    </source>
</evidence>
<evidence type="ECO:0000259" key="6">
    <source>
        <dbReference type="PROSITE" id="PS51194"/>
    </source>
</evidence>
<evidence type="ECO:0000313" key="7">
    <source>
        <dbReference type="EMBL" id="SFN25318.1"/>
    </source>
</evidence>
<keyword evidence="3" id="KW-0863">Zinc-finger</keyword>
<gene>
    <name evidence="7" type="ORF">SAMN05216516_104151</name>
</gene>
<keyword evidence="1" id="KW-0378">Hydrolase</keyword>
<dbReference type="GO" id="GO:0005524">
    <property type="term" value="F:ATP binding"/>
    <property type="evidence" value="ECO:0007669"/>
    <property type="project" value="InterPro"/>
</dbReference>
<feature type="domain" description="Helicase ATP-binding" evidence="5">
    <location>
        <begin position="409"/>
        <end position="569"/>
    </location>
</feature>
<dbReference type="PROSITE" id="PS50966">
    <property type="entry name" value="ZF_SWIM"/>
    <property type="match status" value="1"/>
</dbReference>
<dbReference type="Gene3D" id="3.40.50.300">
    <property type="entry name" value="P-loop containing nucleotide triphosphate hydrolases"/>
    <property type="match status" value="1"/>
</dbReference>
<dbReference type="OrthoDB" id="9760715at2"/>
<dbReference type="InterPro" id="IPR014001">
    <property type="entry name" value="Helicase_ATP-bd"/>
</dbReference>
<dbReference type="Pfam" id="PF00271">
    <property type="entry name" value="Helicase_C"/>
    <property type="match status" value="1"/>
</dbReference>
<dbReference type="EMBL" id="FOVC01000004">
    <property type="protein sequence ID" value="SFN25318.1"/>
    <property type="molecule type" value="Genomic_DNA"/>
</dbReference>
<dbReference type="GO" id="GO:0004386">
    <property type="term" value="F:helicase activity"/>
    <property type="evidence" value="ECO:0007669"/>
    <property type="project" value="UniProtKB-KW"/>
</dbReference>
<feature type="domain" description="Helicase C-terminal" evidence="6">
    <location>
        <begin position="697"/>
        <end position="854"/>
    </location>
</feature>
<evidence type="ECO:0000259" key="4">
    <source>
        <dbReference type="PROSITE" id="PS50966"/>
    </source>
</evidence>
<dbReference type="InterPro" id="IPR000330">
    <property type="entry name" value="SNF2_N"/>
</dbReference>
<accession>A0A1I4XHC7</accession>
<evidence type="ECO:0000259" key="5">
    <source>
        <dbReference type="PROSITE" id="PS51192"/>
    </source>
</evidence>
<sequence length="859" mass="96714">MSSFTYDAAQVRRWLGAGTVAKAQGLISRVQNLQRQPNLLTGEIPGVGDEPWRVVVHFSTPQGKLHVSGECTCPVHTNCRHVAAIMLADLQQQSAKKEVILTPLSLCVDPVPAIHLQSRSRFVSGYGRYGHRQKRLDFAALSFRYREVMVDAGSSENLFTDDDGQCWLVVRQPEKEQRWLDELLDAGLHVVPAGHIYTPPTSPLPERLFVPERTDDWRRIIRQLLPALKAKGWLVSLDDDFTWNRTDIEAVSARVSQRRKGYLEISLDACVGQRRIALLPMMPHLLAQDTRWRSGDLNTIADDEIFELCSVNNERLAMPAGQLKPLVGGLIDLLPEGETVSATLQLPLWEGGRLAAMSQSGSWQAADETALQALSAGRQNPRELPAVTPPAGLKTILRDYQQQGVSWMQALSRQSMAGVLADDMGLGKTVQTLAHLLLEKESGRLNHPALIVVPTTLIYNWLSEAARFAPDLRVLPLSGAQRREHFSQLHQYDVVLTSYPLLWRDQLTLRPQRWHLLILDEAQYVKNPHSQAGRAIRKLQARHRLCLTGTPLENHLGELWAQFDFLMPGFFGSEKDFLHQWRLPIERDGDLTRRALLSHRVRPFMLRRRKLEVVKELPPKSSIIRRIVFGDAQRDLYETVRASLESQIRLSVSQRGNASSRIQVLDALLKLRQICCDPRLMRLDRAAGVRQSAKLTMLREMLPALLAEDRRILIFSQFTEMLGLIADELKKAGVEYAVLTGSTRDRQAPVERFQRGEVPVFLISLKAGGVGLNLTAADTVIHYDPWWNPAAENQATDRAWRIGQQKAVFVYKLIIAGSIEEKIVNLQQKKASLAESILQDGPDETALLSDEELTDLLSN</sequence>
<keyword evidence="8" id="KW-1185">Reference proteome</keyword>
<name>A0A1I4XHC7_9GAMM</name>
<dbReference type="InterPro" id="IPR038718">
    <property type="entry name" value="SNF2-like_sf"/>
</dbReference>
<dbReference type="SMART" id="SM00490">
    <property type="entry name" value="HELICc"/>
    <property type="match status" value="1"/>
</dbReference>
<dbReference type="GO" id="GO:0016787">
    <property type="term" value="F:hydrolase activity"/>
    <property type="evidence" value="ECO:0007669"/>
    <property type="project" value="UniProtKB-KW"/>
</dbReference>